<accession>A0A8J6Z4I6</accession>
<keyword evidence="3" id="KW-1185">Reference proteome</keyword>
<evidence type="ECO:0000313" key="2">
    <source>
        <dbReference type="EMBL" id="MBE3637464.1"/>
    </source>
</evidence>
<proteinExistence type="predicted"/>
<reference evidence="2" key="1">
    <citation type="submission" date="2020-09" db="EMBL/GenBank/DDBJ databases">
        <title>A novel bacterium of genus Mangrovicoccus, isolated from South China Sea.</title>
        <authorList>
            <person name="Huang H."/>
            <person name="Mo K."/>
            <person name="Hu Y."/>
        </authorList>
    </citation>
    <scope>NUCLEOTIDE SEQUENCE</scope>
    <source>
        <strain evidence="2">HB182678</strain>
    </source>
</reference>
<evidence type="ECO:0008006" key="4">
    <source>
        <dbReference type="Google" id="ProtNLM"/>
    </source>
</evidence>
<dbReference type="RefSeq" id="WP_193180101.1">
    <property type="nucleotide sequence ID" value="NZ_JACVXA010000009.1"/>
</dbReference>
<organism evidence="2 3">
    <name type="scientific">Mangrovicoccus algicola</name>
    <dbReference type="NCBI Taxonomy" id="2771008"/>
    <lineage>
        <taxon>Bacteria</taxon>
        <taxon>Pseudomonadati</taxon>
        <taxon>Pseudomonadota</taxon>
        <taxon>Alphaproteobacteria</taxon>
        <taxon>Rhodobacterales</taxon>
        <taxon>Paracoccaceae</taxon>
        <taxon>Mangrovicoccus</taxon>
    </lineage>
</organism>
<dbReference type="EMBL" id="JACVXA010000009">
    <property type="protein sequence ID" value="MBE3637464.1"/>
    <property type="molecule type" value="Genomic_DNA"/>
</dbReference>
<comment type="caution">
    <text evidence="2">The sequence shown here is derived from an EMBL/GenBank/DDBJ whole genome shotgun (WGS) entry which is preliminary data.</text>
</comment>
<dbReference type="AlphaFoldDB" id="A0A8J6Z4I6"/>
<gene>
    <name evidence="2" type="ORF">ICN82_04510</name>
</gene>
<protein>
    <recommendedName>
        <fullName evidence="4">Gene transfer agent family protein</fullName>
    </recommendedName>
</protein>
<name>A0A8J6Z4I6_9RHOB</name>
<feature type="region of interest" description="Disordered" evidence="1">
    <location>
        <begin position="99"/>
        <end position="125"/>
    </location>
</feature>
<dbReference type="Proteomes" id="UP000609121">
    <property type="component" value="Unassembled WGS sequence"/>
</dbReference>
<sequence length="125" mass="13183">MLGVLLKTLDGAEEYRLRFTTNAMVAFEEETGTTVLSVVKVFDKGNEAEIRFATVRMLAWACLLDGRPGITQVEAGEVIDACGGVARVMPAIGEAIRAAFPEEPGGKTRGNGRRAGKKPASTGAA</sequence>
<evidence type="ECO:0000313" key="3">
    <source>
        <dbReference type="Proteomes" id="UP000609121"/>
    </source>
</evidence>
<evidence type="ECO:0000256" key="1">
    <source>
        <dbReference type="SAM" id="MobiDB-lite"/>
    </source>
</evidence>